<evidence type="ECO:0000313" key="1">
    <source>
        <dbReference type="EMBL" id="MET4540887.1"/>
    </source>
</evidence>
<keyword evidence="2" id="KW-1185">Reference proteome</keyword>
<comment type="caution">
    <text evidence="1">The sequence shown here is derived from an EMBL/GenBank/DDBJ whole genome shotgun (WGS) entry which is preliminary data.</text>
</comment>
<dbReference type="GeneID" id="92753610"/>
<protein>
    <submittedName>
        <fullName evidence="1">Uncharacterized protein</fullName>
    </submittedName>
</protein>
<name>A0ABV2P892_9MICC</name>
<proteinExistence type="predicted"/>
<reference evidence="1 2" key="1">
    <citation type="submission" date="2024-06" db="EMBL/GenBank/DDBJ databases">
        <title>Sorghum-associated microbial communities from plants grown in Nebraska, USA.</title>
        <authorList>
            <person name="Schachtman D."/>
        </authorList>
    </citation>
    <scope>NUCLEOTIDE SEQUENCE [LARGE SCALE GENOMIC DNA]</scope>
    <source>
        <strain evidence="1 2">3552</strain>
    </source>
</reference>
<dbReference type="EMBL" id="JBEPSN010000006">
    <property type="protein sequence ID" value="MET4540887.1"/>
    <property type="molecule type" value="Genomic_DNA"/>
</dbReference>
<dbReference type="RefSeq" id="WP_354230281.1">
    <property type="nucleotide sequence ID" value="NZ_JBEPSN010000006.1"/>
</dbReference>
<sequence length="175" mass="20025">MVTEWVLLPVPQEDYAELRQMVEYRQLQRGKAPSPSMEELSGDELTINMARRAALDRHKAWPVNALQRLSEGATLTAQRWATVMDLCARRPGRMFATEEVSVKTGIPINAWRDACRKVGAHLRKHYPEVPRWEHKPIAGAPMWPLVTISGRKLKMPDQLYVGITAEQANRWTSVR</sequence>
<organism evidence="1 2">
    <name type="scientific">Arthrobacter bambusae</name>
    <dbReference type="NCBI Taxonomy" id="1338426"/>
    <lineage>
        <taxon>Bacteria</taxon>
        <taxon>Bacillati</taxon>
        <taxon>Actinomycetota</taxon>
        <taxon>Actinomycetes</taxon>
        <taxon>Micrococcales</taxon>
        <taxon>Micrococcaceae</taxon>
        <taxon>Arthrobacter</taxon>
    </lineage>
</organism>
<dbReference type="Proteomes" id="UP001549307">
    <property type="component" value="Unassembled WGS sequence"/>
</dbReference>
<gene>
    <name evidence="1" type="ORF">ABIE37_002675</name>
</gene>
<accession>A0ABV2P892</accession>
<evidence type="ECO:0000313" key="2">
    <source>
        <dbReference type="Proteomes" id="UP001549307"/>
    </source>
</evidence>